<sequence>MAATSAASSEAPMSSLQVAASSNFSAVAPASALSPAAPAASPAEAHAAGSSASASAEEPPAVPAGVSEIVRPADGPKATPRNILAMGGAAHARASAPPAEVPEAPSDGASGRHGSASTPAGGPTGADHGSLWGQLKEALHFAASTLGEHFSEENDTTNDILVGGDLSELYSEYVRAGFITMGVQDANGSVPTYALSAESTWHKSIAVLCAISVPVMLLVVTTGLYLHFKGDPLPTPSAL</sequence>
<feature type="compositionally biased region" description="Low complexity" evidence="1">
    <location>
        <begin position="89"/>
        <end position="106"/>
    </location>
</feature>
<keyword evidence="4" id="KW-1185">Reference proteome</keyword>
<evidence type="ECO:0008006" key="5">
    <source>
        <dbReference type="Google" id="ProtNLM"/>
    </source>
</evidence>
<dbReference type="EMBL" id="CAUYUJ010017727">
    <property type="protein sequence ID" value="CAK0877348.1"/>
    <property type="molecule type" value="Genomic_DNA"/>
</dbReference>
<protein>
    <recommendedName>
        <fullName evidence="5">Transmembrane protein</fullName>
    </recommendedName>
</protein>
<evidence type="ECO:0000256" key="2">
    <source>
        <dbReference type="SAM" id="Phobius"/>
    </source>
</evidence>
<comment type="caution">
    <text evidence="3">The sequence shown here is derived from an EMBL/GenBank/DDBJ whole genome shotgun (WGS) entry which is preliminary data.</text>
</comment>
<feature type="region of interest" description="Disordered" evidence="1">
    <location>
        <begin position="89"/>
        <end position="127"/>
    </location>
</feature>
<evidence type="ECO:0000256" key="1">
    <source>
        <dbReference type="SAM" id="MobiDB-lite"/>
    </source>
</evidence>
<reference evidence="3" key="1">
    <citation type="submission" date="2023-10" db="EMBL/GenBank/DDBJ databases">
        <authorList>
            <person name="Chen Y."/>
            <person name="Shah S."/>
            <person name="Dougan E. K."/>
            <person name="Thang M."/>
            <person name="Chan C."/>
        </authorList>
    </citation>
    <scope>NUCLEOTIDE SEQUENCE [LARGE SCALE GENOMIC DNA]</scope>
</reference>
<keyword evidence="2" id="KW-1133">Transmembrane helix</keyword>
<proteinExistence type="predicted"/>
<gene>
    <name evidence="3" type="ORF">PCOR1329_LOCUS61434</name>
</gene>
<name>A0ABN9VY74_9DINO</name>
<feature type="region of interest" description="Disordered" evidence="1">
    <location>
        <begin position="28"/>
        <end position="62"/>
    </location>
</feature>
<organism evidence="3 4">
    <name type="scientific">Prorocentrum cordatum</name>
    <dbReference type="NCBI Taxonomy" id="2364126"/>
    <lineage>
        <taxon>Eukaryota</taxon>
        <taxon>Sar</taxon>
        <taxon>Alveolata</taxon>
        <taxon>Dinophyceae</taxon>
        <taxon>Prorocentrales</taxon>
        <taxon>Prorocentraceae</taxon>
        <taxon>Prorocentrum</taxon>
    </lineage>
</organism>
<evidence type="ECO:0000313" key="4">
    <source>
        <dbReference type="Proteomes" id="UP001189429"/>
    </source>
</evidence>
<dbReference type="Proteomes" id="UP001189429">
    <property type="component" value="Unassembled WGS sequence"/>
</dbReference>
<keyword evidence="2" id="KW-0472">Membrane</keyword>
<feature type="transmembrane region" description="Helical" evidence="2">
    <location>
        <begin position="205"/>
        <end position="228"/>
    </location>
</feature>
<keyword evidence="2" id="KW-0812">Transmembrane</keyword>
<accession>A0ABN9VY74</accession>
<evidence type="ECO:0000313" key="3">
    <source>
        <dbReference type="EMBL" id="CAK0877348.1"/>
    </source>
</evidence>